<dbReference type="EMBL" id="JAHHHN010000044">
    <property type="protein sequence ID" value="MBW4565675.1"/>
    <property type="molecule type" value="Genomic_DNA"/>
</dbReference>
<organism evidence="1 2">
    <name type="scientific">Mojavia pulchra JT2-VF2</name>
    <dbReference type="NCBI Taxonomy" id="287848"/>
    <lineage>
        <taxon>Bacteria</taxon>
        <taxon>Bacillati</taxon>
        <taxon>Cyanobacteriota</taxon>
        <taxon>Cyanophyceae</taxon>
        <taxon>Nostocales</taxon>
        <taxon>Nostocaceae</taxon>
    </lineage>
</organism>
<dbReference type="Proteomes" id="UP000715781">
    <property type="component" value="Unassembled WGS sequence"/>
</dbReference>
<protein>
    <submittedName>
        <fullName evidence="1">Uncharacterized protein</fullName>
    </submittedName>
</protein>
<reference evidence="1" key="1">
    <citation type="submission" date="2021-05" db="EMBL/GenBank/DDBJ databases">
        <authorList>
            <person name="Pietrasiak N."/>
            <person name="Ward R."/>
            <person name="Stajich J.E."/>
            <person name="Kurbessoian T."/>
        </authorList>
    </citation>
    <scope>NUCLEOTIDE SEQUENCE</scope>
    <source>
        <strain evidence="1">JT2-VF2</strain>
    </source>
</reference>
<name>A0A951Q4N2_9NOST</name>
<sequence>MISDPIIATLEKIVSLHDGIAEPAGEHILNVLLTENIASLLSLPEDVTFTTKIDVPQSVFVTYHSEVLNKLSELLATKGLISALGVKFDGYLKTTGFEKSIAERFVVQNGLIRFVDAKPETTRYILCNVAYTANADEKRIGLVSFIINELTGVTPVEIGNALFWESDRISVDTQETPLSIPVDELLKLIEHQSAILIGTSLENWQAKLARAKARDEERLKAYYNTISSEIRNKIELKHLVGDEKDKEVARIEATERELSRKLLDIQERYAMSVEAWLHSAMIIHLPTVHIQCELQRKKAKRTVTAVWNPFTKIIEPLRCSLSGEPVYNFYLDDQSAKIISPTVWRK</sequence>
<reference evidence="1" key="2">
    <citation type="journal article" date="2022" name="Microbiol. Resour. Announc.">
        <title>Metagenome Sequencing to Explore Phylogenomics of Terrestrial Cyanobacteria.</title>
        <authorList>
            <person name="Ward R.D."/>
            <person name="Stajich J.E."/>
            <person name="Johansen J.R."/>
            <person name="Huntemann M."/>
            <person name="Clum A."/>
            <person name="Foster B."/>
            <person name="Foster B."/>
            <person name="Roux S."/>
            <person name="Palaniappan K."/>
            <person name="Varghese N."/>
            <person name="Mukherjee S."/>
            <person name="Reddy T.B.K."/>
            <person name="Daum C."/>
            <person name="Copeland A."/>
            <person name="Chen I.A."/>
            <person name="Ivanova N.N."/>
            <person name="Kyrpides N.C."/>
            <person name="Shapiro N."/>
            <person name="Eloe-Fadrosh E.A."/>
            <person name="Pietrasiak N."/>
        </authorList>
    </citation>
    <scope>NUCLEOTIDE SEQUENCE</scope>
    <source>
        <strain evidence="1">JT2-VF2</strain>
    </source>
</reference>
<evidence type="ECO:0000313" key="1">
    <source>
        <dbReference type="EMBL" id="MBW4565675.1"/>
    </source>
</evidence>
<gene>
    <name evidence="1" type="ORF">KME32_32255</name>
</gene>
<evidence type="ECO:0000313" key="2">
    <source>
        <dbReference type="Proteomes" id="UP000715781"/>
    </source>
</evidence>
<accession>A0A951Q4N2</accession>
<comment type="caution">
    <text evidence="1">The sequence shown here is derived from an EMBL/GenBank/DDBJ whole genome shotgun (WGS) entry which is preliminary data.</text>
</comment>
<proteinExistence type="predicted"/>
<dbReference type="AlphaFoldDB" id="A0A951Q4N2"/>